<protein>
    <recommendedName>
        <fullName evidence="4">WW domain-containing protein</fullName>
    </recommendedName>
</protein>
<feature type="transmembrane region" description="Helical" evidence="1">
    <location>
        <begin position="430"/>
        <end position="451"/>
    </location>
</feature>
<evidence type="ECO:0000256" key="1">
    <source>
        <dbReference type="SAM" id="Phobius"/>
    </source>
</evidence>
<keyword evidence="3" id="KW-1185">Reference proteome</keyword>
<feature type="transmembrane region" description="Helical" evidence="1">
    <location>
        <begin position="354"/>
        <end position="372"/>
    </location>
</feature>
<organism evidence="2 3">
    <name type="scientific">Hohenbuehelia grisea</name>
    <dbReference type="NCBI Taxonomy" id="104357"/>
    <lineage>
        <taxon>Eukaryota</taxon>
        <taxon>Fungi</taxon>
        <taxon>Dikarya</taxon>
        <taxon>Basidiomycota</taxon>
        <taxon>Agaricomycotina</taxon>
        <taxon>Agaricomycetes</taxon>
        <taxon>Agaricomycetidae</taxon>
        <taxon>Agaricales</taxon>
        <taxon>Pleurotineae</taxon>
        <taxon>Pleurotaceae</taxon>
        <taxon>Hohenbuehelia</taxon>
    </lineage>
</organism>
<evidence type="ECO:0008006" key="4">
    <source>
        <dbReference type="Google" id="ProtNLM"/>
    </source>
</evidence>
<keyword evidence="1" id="KW-1133">Transmembrane helix</keyword>
<gene>
    <name evidence="2" type="ORF">HGRIS_012718</name>
</gene>
<evidence type="ECO:0000313" key="3">
    <source>
        <dbReference type="Proteomes" id="UP001556367"/>
    </source>
</evidence>
<reference evidence="3" key="1">
    <citation type="submission" date="2024-06" db="EMBL/GenBank/DDBJ databases">
        <title>Multi-omics analyses provide insights into the biosynthesis of the anticancer antibiotic pleurotin in Hohenbuehelia grisea.</title>
        <authorList>
            <person name="Weaver J.A."/>
            <person name="Alberti F."/>
        </authorList>
    </citation>
    <scope>NUCLEOTIDE SEQUENCE [LARGE SCALE GENOMIC DNA]</scope>
    <source>
        <strain evidence="3">T-177</strain>
    </source>
</reference>
<keyword evidence="1" id="KW-0472">Membrane</keyword>
<feature type="transmembrane region" description="Helical" evidence="1">
    <location>
        <begin position="403"/>
        <end position="424"/>
    </location>
</feature>
<sequence>MNHLASSLSFLELEGRLRPLTSISTDRYDKSTKVHLSHTQISAAYGSNPSPPYLSEQWTAYTHPEGQLYFCRHSQPRVITEAYLYTRQNLEQITLWALWIENICRDLGISIGADVELFLQIDEAGCGYYFIDHATRSEFWLEGLDTEELGMPEVASETHLKLALEQHYWSHVERFPMHFGGLQTKTVDELICILSYAQIDRMTSPLSTFPYTPEEFTKHIELLRANRDYIADGHATCVVARLWTIVANHRFTTHYGDERSRLSRDQSIVLTGHDETVPGRFLPNLISRLSLGVSDQYLSKISDMFVDDLIYIDQWQKFIAQCFRDWRMSSLNAFALLILHAPLLWIHAFPWLSLASSVLLVLSLISSAFLLFRHESLLDASAGEAASYLLMIRSKKYNFHPLSFVYALPRALTFWGMIILFIHALSLVTIHQGLAVGLPLLVFISIVICGIRRITSTDSGSVFSFRCSSTQSDSKDFV</sequence>
<evidence type="ECO:0000313" key="2">
    <source>
        <dbReference type="EMBL" id="KAL0946500.1"/>
    </source>
</evidence>
<keyword evidence="1" id="KW-0812">Transmembrane</keyword>
<proteinExistence type="predicted"/>
<dbReference type="EMBL" id="JASNQZ010000015">
    <property type="protein sequence ID" value="KAL0946500.1"/>
    <property type="molecule type" value="Genomic_DNA"/>
</dbReference>
<dbReference type="Proteomes" id="UP001556367">
    <property type="component" value="Unassembled WGS sequence"/>
</dbReference>
<accession>A0ABR3ITF2</accession>
<comment type="caution">
    <text evidence="2">The sequence shown here is derived from an EMBL/GenBank/DDBJ whole genome shotgun (WGS) entry which is preliminary data.</text>
</comment>
<name>A0ABR3ITF2_9AGAR</name>